<dbReference type="AlphaFoldDB" id="A0A5N5XB05"/>
<organism evidence="2 3">
    <name type="scientific">Aspergillus leporis</name>
    <dbReference type="NCBI Taxonomy" id="41062"/>
    <lineage>
        <taxon>Eukaryota</taxon>
        <taxon>Fungi</taxon>
        <taxon>Dikarya</taxon>
        <taxon>Ascomycota</taxon>
        <taxon>Pezizomycotina</taxon>
        <taxon>Eurotiomycetes</taxon>
        <taxon>Eurotiomycetidae</taxon>
        <taxon>Eurotiales</taxon>
        <taxon>Aspergillaceae</taxon>
        <taxon>Aspergillus</taxon>
        <taxon>Aspergillus subgen. Circumdati</taxon>
    </lineage>
</organism>
<gene>
    <name evidence="2" type="ORF">BDV29DRAFT_168655</name>
</gene>
<dbReference type="EMBL" id="ML732171">
    <property type="protein sequence ID" value="KAB8077247.1"/>
    <property type="molecule type" value="Genomic_DNA"/>
</dbReference>
<evidence type="ECO:0000313" key="2">
    <source>
        <dbReference type="EMBL" id="KAB8077247.1"/>
    </source>
</evidence>
<proteinExistence type="predicted"/>
<feature type="signal peptide" evidence="1">
    <location>
        <begin position="1"/>
        <end position="18"/>
    </location>
</feature>
<evidence type="ECO:0000256" key="1">
    <source>
        <dbReference type="SAM" id="SignalP"/>
    </source>
</evidence>
<accession>A0A5N5XB05</accession>
<protein>
    <submittedName>
        <fullName evidence="2">Uncharacterized protein</fullName>
    </submittedName>
</protein>
<keyword evidence="3" id="KW-1185">Reference proteome</keyword>
<keyword evidence="1" id="KW-0732">Signal</keyword>
<evidence type="ECO:0000313" key="3">
    <source>
        <dbReference type="Proteomes" id="UP000326565"/>
    </source>
</evidence>
<feature type="chain" id="PRO_5025052915" evidence="1">
    <location>
        <begin position="19"/>
        <end position="125"/>
    </location>
</feature>
<sequence length="125" mass="13729">MLFFTSKLLLALPGLSLAADNGGAFGPFEGHCEHGCAVYCWGGQESCRIYGPAKTTVWPWYGGCKGATKCEAYGLCGPQCLDDHGSPYGALIEHILDHTNTRPPVEWILRHSTEERSSTDRRVRQ</sequence>
<name>A0A5N5XB05_9EURO</name>
<dbReference type="Proteomes" id="UP000326565">
    <property type="component" value="Unassembled WGS sequence"/>
</dbReference>
<reference evidence="2 3" key="1">
    <citation type="submission" date="2019-04" db="EMBL/GenBank/DDBJ databases">
        <title>Friends and foes A comparative genomics study of 23 Aspergillus species from section Flavi.</title>
        <authorList>
            <consortium name="DOE Joint Genome Institute"/>
            <person name="Kjaerbolling I."/>
            <person name="Vesth T."/>
            <person name="Frisvad J.C."/>
            <person name="Nybo J.L."/>
            <person name="Theobald S."/>
            <person name="Kildgaard S."/>
            <person name="Isbrandt T."/>
            <person name="Kuo A."/>
            <person name="Sato A."/>
            <person name="Lyhne E.K."/>
            <person name="Kogle M.E."/>
            <person name="Wiebenga A."/>
            <person name="Kun R.S."/>
            <person name="Lubbers R.J."/>
            <person name="Makela M.R."/>
            <person name="Barry K."/>
            <person name="Chovatia M."/>
            <person name="Clum A."/>
            <person name="Daum C."/>
            <person name="Haridas S."/>
            <person name="He G."/>
            <person name="LaButti K."/>
            <person name="Lipzen A."/>
            <person name="Mondo S."/>
            <person name="Riley R."/>
            <person name="Salamov A."/>
            <person name="Simmons B.A."/>
            <person name="Magnuson J.K."/>
            <person name="Henrissat B."/>
            <person name="Mortensen U.H."/>
            <person name="Larsen T.O."/>
            <person name="Devries R.P."/>
            <person name="Grigoriev I.V."/>
            <person name="Machida M."/>
            <person name="Baker S.E."/>
            <person name="Andersen M.R."/>
        </authorList>
    </citation>
    <scope>NUCLEOTIDE SEQUENCE [LARGE SCALE GENOMIC DNA]</scope>
    <source>
        <strain evidence="2 3">CBS 151.66</strain>
    </source>
</reference>